<dbReference type="EMBL" id="JARJBB010000007">
    <property type="protein sequence ID" value="MDF3300052.1"/>
    <property type="molecule type" value="Genomic_DNA"/>
</dbReference>
<feature type="compositionally biased region" description="Basic and acidic residues" evidence="1">
    <location>
        <begin position="571"/>
        <end position="585"/>
    </location>
</feature>
<proteinExistence type="predicted"/>
<dbReference type="InterPro" id="IPR001932">
    <property type="entry name" value="PPM-type_phosphatase-like_dom"/>
</dbReference>
<evidence type="ECO:0000256" key="1">
    <source>
        <dbReference type="SAM" id="MobiDB-lite"/>
    </source>
</evidence>
<dbReference type="Gene3D" id="3.60.40.10">
    <property type="entry name" value="PPM-type phosphatase domain"/>
    <property type="match status" value="1"/>
</dbReference>
<feature type="compositionally biased region" description="Basic and acidic residues" evidence="1">
    <location>
        <begin position="484"/>
        <end position="500"/>
    </location>
</feature>
<dbReference type="PROSITE" id="PS51746">
    <property type="entry name" value="PPM_2"/>
    <property type="match status" value="1"/>
</dbReference>
<accession>A0ABT6A6H9</accession>
<sequence length="585" mass="61873">MDNTPGRLAVIGDEGFDVGVTAWLASQLDALQTGRRPQDVDADNDVGWIRHIGRETFRRAAHREGEDHDATRLAVAGVCGGAWPQGVEAVVRAALAPELAVTTPQELAHLIVTVVPEVARHDGRPATYDRLRVGRVGLATTTGWSKARGRGHEDNEDASGFFKLSGGGLAAAVLDGVTGRGDGGGGWAARRALEFIKRDWSRGFHDPLEILRGLGEGLAENEAEAQTYADAATVGVLCSVVPGEPEQVTLAFVGDARAYALLPGTGRAVRLGGEGSAVFEDFNDGISPRPGEASVVTSYLNDNGVQGRPHVVWPELRSGSWLVLLSDGACVTTGHSGGDSEHGFVGLGFDDWLFAAALEETMAQAVSPQHLAILLAMRSESLGGRDNATVLVVEFPEASVTRARSRRQGKAEARYDGDGHLLAEFDGSAPEGTEAFGGDGETGPEDSGHVPRGEDVEQDVDGEEDDFDGEEDDFDDDGDLDDGGDLHDDGGDRDADRKVEEEDFENEDFEDDEDFGNDEEDADRDVDGEDDGTTGDDDAEDHGAGMESVDSAIDEASGREEPGAATAALSPDRDVERAEEGEGSR</sequence>
<dbReference type="SUPFAM" id="SSF81606">
    <property type="entry name" value="PP2C-like"/>
    <property type="match status" value="1"/>
</dbReference>
<reference evidence="3 4" key="1">
    <citation type="submission" date="2023-03" db="EMBL/GenBank/DDBJ databases">
        <title>Draft genome sequence of Streptomyces sp. K1PA1 isolated from peat swamp forest in Thailand.</title>
        <authorList>
            <person name="Klaysubun C."/>
            <person name="Duangmal K."/>
        </authorList>
    </citation>
    <scope>NUCLEOTIDE SEQUENCE [LARGE SCALE GENOMIC DNA]</scope>
    <source>
        <strain evidence="3 4">K1PA1</strain>
    </source>
</reference>
<keyword evidence="4" id="KW-1185">Reference proteome</keyword>
<feature type="compositionally biased region" description="Acidic residues" evidence="1">
    <location>
        <begin position="501"/>
        <end position="540"/>
    </location>
</feature>
<evidence type="ECO:0000313" key="4">
    <source>
        <dbReference type="Proteomes" id="UP001221150"/>
    </source>
</evidence>
<evidence type="ECO:0000259" key="2">
    <source>
        <dbReference type="PROSITE" id="PS51746"/>
    </source>
</evidence>
<dbReference type="Proteomes" id="UP001221150">
    <property type="component" value="Unassembled WGS sequence"/>
</dbReference>
<dbReference type="RefSeq" id="WP_276109609.1">
    <property type="nucleotide sequence ID" value="NZ_JARJBB010000007.1"/>
</dbReference>
<name>A0ABT6A6H9_9ACTN</name>
<organism evidence="3 4">
    <name type="scientific">Streptomyces tropicalis</name>
    <dbReference type="NCBI Taxonomy" id="3034234"/>
    <lineage>
        <taxon>Bacteria</taxon>
        <taxon>Bacillati</taxon>
        <taxon>Actinomycetota</taxon>
        <taxon>Actinomycetes</taxon>
        <taxon>Kitasatosporales</taxon>
        <taxon>Streptomycetaceae</taxon>
        <taxon>Streptomyces</taxon>
    </lineage>
</organism>
<protein>
    <recommendedName>
        <fullName evidence="2">PPM-type phosphatase domain-containing protein</fullName>
    </recommendedName>
</protein>
<feature type="domain" description="PPM-type phosphatase" evidence="2">
    <location>
        <begin position="135"/>
        <end position="395"/>
    </location>
</feature>
<gene>
    <name evidence="3" type="ORF">P3H78_15720</name>
</gene>
<comment type="caution">
    <text evidence="3">The sequence shown here is derived from an EMBL/GenBank/DDBJ whole genome shotgun (WGS) entry which is preliminary data.</text>
</comment>
<evidence type="ECO:0000313" key="3">
    <source>
        <dbReference type="EMBL" id="MDF3300052.1"/>
    </source>
</evidence>
<feature type="compositionally biased region" description="Basic and acidic residues" evidence="1">
    <location>
        <begin position="446"/>
        <end position="455"/>
    </location>
</feature>
<feature type="compositionally biased region" description="Acidic residues" evidence="1">
    <location>
        <begin position="456"/>
        <end position="483"/>
    </location>
</feature>
<feature type="region of interest" description="Disordered" evidence="1">
    <location>
        <begin position="402"/>
        <end position="585"/>
    </location>
</feature>
<dbReference type="InterPro" id="IPR036457">
    <property type="entry name" value="PPM-type-like_dom_sf"/>
</dbReference>
<feature type="compositionally biased region" description="Basic and acidic residues" evidence="1">
    <location>
        <begin position="409"/>
        <end position="423"/>
    </location>
</feature>